<keyword evidence="2" id="KW-1185">Reference proteome</keyword>
<feature type="non-terminal residue" evidence="1">
    <location>
        <position position="1"/>
    </location>
</feature>
<gene>
    <name evidence="1" type="ORF">UJA718_LOCUS39473</name>
</gene>
<dbReference type="Gene3D" id="3.90.226.10">
    <property type="entry name" value="2-enoyl-CoA Hydratase, Chain A, domain 1"/>
    <property type="match status" value="1"/>
</dbReference>
<sequence length="56" mass="6194">QATKKVMSQTQGLYPAPLRILDVIKQTVTSGSKVGYNAEAEDFYEGISKRFNANND</sequence>
<name>A0A821M3H4_9BILA</name>
<organism evidence="1 2">
    <name type="scientific">Rotaria socialis</name>
    <dbReference type="NCBI Taxonomy" id="392032"/>
    <lineage>
        <taxon>Eukaryota</taxon>
        <taxon>Metazoa</taxon>
        <taxon>Spiralia</taxon>
        <taxon>Gnathifera</taxon>
        <taxon>Rotifera</taxon>
        <taxon>Eurotatoria</taxon>
        <taxon>Bdelloidea</taxon>
        <taxon>Philodinida</taxon>
        <taxon>Philodinidae</taxon>
        <taxon>Rotaria</taxon>
    </lineage>
</organism>
<evidence type="ECO:0000313" key="2">
    <source>
        <dbReference type="Proteomes" id="UP000663873"/>
    </source>
</evidence>
<evidence type="ECO:0000313" key="1">
    <source>
        <dbReference type="EMBL" id="CAF4761688.1"/>
    </source>
</evidence>
<comment type="caution">
    <text evidence="1">The sequence shown here is derived from an EMBL/GenBank/DDBJ whole genome shotgun (WGS) entry which is preliminary data.</text>
</comment>
<reference evidence="1" key="1">
    <citation type="submission" date="2021-02" db="EMBL/GenBank/DDBJ databases">
        <authorList>
            <person name="Nowell W R."/>
        </authorList>
    </citation>
    <scope>NUCLEOTIDE SEQUENCE</scope>
</reference>
<dbReference type="Proteomes" id="UP000663873">
    <property type="component" value="Unassembled WGS sequence"/>
</dbReference>
<protein>
    <submittedName>
        <fullName evidence="1">Uncharacterized protein</fullName>
    </submittedName>
</protein>
<dbReference type="EMBL" id="CAJOBP010041867">
    <property type="protein sequence ID" value="CAF4761688.1"/>
    <property type="molecule type" value="Genomic_DNA"/>
</dbReference>
<proteinExistence type="predicted"/>
<dbReference type="AlphaFoldDB" id="A0A821M3H4"/>
<accession>A0A821M3H4</accession>